<comment type="caution">
    <text evidence="2">The sequence shown here is derived from an EMBL/GenBank/DDBJ whole genome shotgun (WGS) entry which is preliminary data.</text>
</comment>
<reference evidence="2" key="1">
    <citation type="submission" date="2020-10" db="EMBL/GenBank/DDBJ databases">
        <title>Connecting structure to function with the recovery of over 1000 high-quality activated sludge metagenome-assembled genomes encoding full-length rRNA genes using long-read sequencing.</title>
        <authorList>
            <person name="Singleton C.M."/>
            <person name="Petriglieri F."/>
            <person name="Kristensen J.M."/>
            <person name="Kirkegaard R.H."/>
            <person name="Michaelsen T.Y."/>
            <person name="Andersen M.H."/>
            <person name="Karst S.M."/>
            <person name="Dueholm M.S."/>
            <person name="Nielsen P.H."/>
            <person name="Albertsen M."/>
        </authorList>
    </citation>
    <scope>NUCLEOTIDE SEQUENCE</scope>
    <source>
        <strain evidence="2">EsbW_18-Q3-R4-48_MAXAC.044</strain>
    </source>
</reference>
<dbReference type="EMBL" id="JADJNC010000013">
    <property type="protein sequence ID" value="MBK7423307.1"/>
    <property type="molecule type" value="Genomic_DNA"/>
</dbReference>
<name>A0A9D7F780_9RHOO</name>
<dbReference type="SUPFAM" id="SSF56059">
    <property type="entry name" value="Glutathione synthetase ATP-binding domain-like"/>
    <property type="match status" value="1"/>
</dbReference>
<evidence type="ECO:0000313" key="2">
    <source>
        <dbReference type="EMBL" id="MBK7423307.1"/>
    </source>
</evidence>
<dbReference type="PANTHER" id="PTHR34595:SF7">
    <property type="entry name" value="SLL1039 PROTEIN"/>
    <property type="match status" value="1"/>
</dbReference>
<organism evidence="2 3">
    <name type="scientific">Candidatus Propionivibrio dominans</name>
    <dbReference type="NCBI Taxonomy" id="2954373"/>
    <lineage>
        <taxon>Bacteria</taxon>
        <taxon>Pseudomonadati</taxon>
        <taxon>Pseudomonadota</taxon>
        <taxon>Betaproteobacteria</taxon>
        <taxon>Rhodocyclales</taxon>
        <taxon>Rhodocyclaceae</taxon>
        <taxon>Propionivibrio</taxon>
    </lineage>
</organism>
<dbReference type="PANTHER" id="PTHR34595">
    <property type="entry name" value="BLR5612 PROTEIN"/>
    <property type="match status" value="1"/>
</dbReference>
<dbReference type="InterPro" id="IPR016450">
    <property type="entry name" value="UCP005522"/>
</dbReference>
<dbReference type="Gene3D" id="3.30.1490.270">
    <property type="match status" value="1"/>
</dbReference>
<dbReference type="AlphaFoldDB" id="A0A9D7F780"/>
<dbReference type="Pfam" id="PF14403">
    <property type="entry name" value="CP_ATPgrasp_2"/>
    <property type="match status" value="1"/>
</dbReference>
<gene>
    <name evidence="2" type="ORF">IPJ48_09510</name>
</gene>
<sequence>MSTTFFNEMYDSAGALRPHYCAYADWLAATPSERIASKRAEADIAFHRVGITFAVYGDESSKDQGKERLIPFDIIPRIIPAADWLALHSGLRQRVKALNAFLHDIYHGQDILRAGLIPREQVLNNAQFRPEMMGVDVPSGIYAHIAGVDLVRAGEGEFYVLEDNLRVPSGVSYMIEDRKMMMRLFPELFSRHKVAPVQHYPDMLLENLRTVAPQGVADPTVVLLTPGAYNSAYFEHTFLAQQMGIELVEGRDLFVKHETVYMRTTQGPQRVDVIYRRLDDDFLDPLAFRKDSMLGVPGLLSAYRAGRVTLANAIGTGVADDKSIYPYVPEMVRFYLGEESLLNNVKTYMLRKPDDLKYVLEHLPELVVKEVHGAGGYGMLVGPASTRQEIEDFRARIIADPEKYIAQPTLALSHCPTFVDGEKLGGIAPRHLDLRPFVLSGKNIDMVPGGLTRVALLEGSLVVNSSQGGGTKDTWVLEN</sequence>
<dbReference type="InterPro" id="IPR025841">
    <property type="entry name" value="CP_ATPgrasp_2"/>
</dbReference>
<feature type="domain" description="Circularly permuted ATP-grasp type 2" evidence="1">
    <location>
        <begin position="76"/>
        <end position="455"/>
    </location>
</feature>
<dbReference type="InterPro" id="IPR051680">
    <property type="entry name" value="ATP-dep_Glu-Cys_Ligase-2"/>
</dbReference>
<dbReference type="PIRSF" id="PIRSF005522">
    <property type="entry name" value="UCP005522"/>
    <property type="match status" value="1"/>
</dbReference>
<dbReference type="Gene3D" id="3.40.50.11290">
    <property type="match status" value="1"/>
</dbReference>
<evidence type="ECO:0000313" key="3">
    <source>
        <dbReference type="Proteomes" id="UP000886602"/>
    </source>
</evidence>
<evidence type="ECO:0000259" key="1">
    <source>
        <dbReference type="Pfam" id="PF14403"/>
    </source>
</evidence>
<protein>
    <submittedName>
        <fullName evidence="2">Circularly permuted type 2 ATP-grasp protein</fullName>
    </submittedName>
</protein>
<dbReference type="Proteomes" id="UP000886602">
    <property type="component" value="Unassembled WGS sequence"/>
</dbReference>
<accession>A0A9D7F780</accession>
<proteinExistence type="predicted"/>